<keyword evidence="2" id="KW-1185">Reference proteome</keyword>
<evidence type="ECO:0000313" key="1">
    <source>
        <dbReference type="EMBL" id="KAJ1909113.1"/>
    </source>
</evidence>
<proteinExistence type="predicted"/>
<protein>
    <submittedName>
        <fullName evidence="1">Uncharacterized protein</fullName>
    </submittedName>
</protein>
<reference evidence="1" key="1">
    <citation type="submission" date="2022-07" db="EMBL/GenBank/DDBJ databases">
        <title>Phylogenomic reconstructions and comparative analyses of Kickxellomycotina fungi.</title>
        <authorList>
            <person name="Reynolds N.K."/>
            <person name="Stajich J.E."/>
            <person name="Barry K."/>
            <person name="Grigoriev I.V."/>
            <person name="Crous P."/>
            <person name="Smith M.E."/>
        </authorList>
    </citation>
    <scope>NUCLEOTIDE SEQUENCE</scope>
    <source>
        <strain evidence="1">NBRC 100468</strain>
    </source>
</reference>
<accession>A0A9W8DLM4</accession>
<dbReference type="AlphaFoldDB" id="A0A9W8DLM4"/>
<evidence type="ECO:0000313" key="2">
    <source>
        <dbReference type="Proteomes" id="UP001150538"/>
    </source>
</evidence>
<dbReference type="EMBL" id="JANBPU010000818">
    <property type="protein sequence ID" value="KAJ1909113.1"/>
    <property type="molecule type" value="Genomic_DNA"/>
</dbReference>
<sequence>MPLGNSALDSAIKQLLALNIDCVTKISQPTNIVLKFREITSAVNIEQLNVKLGEIDSLHTASIANSSSWSDKQRQDFLKDMQREILAHAGTCLDLIRRRNATYREYFNQLPDVTPESIQEYKRCAAIKTEQFIDELAWFQTKLGEIIPTSPSSDDGGDDAGFLEIYKKGAPLSSELAPAIYLCLRVAFAVSLQCVSFNKTLHRSLFDNVDKDDSEEREMDMRLPRFGNANRPMPNMTRINFVF</sequence>
<dbReference type="Proteomes" id="UP001150538">
    <property type="component" value="Unassembled WGS sequence"/>
</dbReference>
<organism evidence="1 2">
    <name type="scientific">Mycoemilia scoparia</name>
    <dbReference type="NCBI Taxonomy" id="417184"/>
    <lineage>
        <taxon>Eukaryota</taxon>
        <taxon>Fungi</taxon>
        <taxon>Fungi incertae sedis</taxon>
        <taxon>Zoopagomycota</taxon>
        <taxon>Kickxellomycotina</taxon>
        <taxon>Kickxellomycetes</taxon>
        <taxon>Kickxellales</taxon>
        <taxon>Kickxellaceae</taxon>
        <taxon>Mycoemilia</taxon>
    </lineage>
</organism>
<name>A0A9W8DLM4_9FUNG</name>
<comment type="caution">
    <text evidence="1">The sequence shown here is derived from an EMBL/GenBank/DDBJ whole genome shotgun (WGS) entry which is preliminary data.</text>
</comment>
<gene>
    <name evidence="1" type="ORF">H4219_006443</name>
</gene>